<reference evidence="4" key="1">
    <citation type="journal article" date="2023" name="Mol. Phylogenet. Evol.">
        <title>Genome-scale phylogeny and comparative genomics of the fungal order Sordariales.</title>
        <authorList>
            <person name="Hensen N."/>
            <person name="Bonometti L."/>
            <person name="Westerberg I."/>
            <person name="Brannstrom I.O."/>
            <person name="Guillou S."/>
            <person name="Cros-Aarteil S."/>
            <person name="Calhoun S."/>
            <person name="Haridas S."/>
            <person name="Kuo A."/>
            <person name="Mondo S."/>
            <person name="Pangilinan J."/>
            <person name="Riley R."/>
            <person name="LaButti K."/>
            <person name="Andreopoulos B."/>
            <person name="Lipzen A."/>
            <person name="Chen C."/>
            <person name="Yan M."/>
            <person name="Daum C."/>
            <person name="Ng V."/>
            <person name="Clum A."/>
            <person name="Steindorff A."/>
            <person name="Ohm R.A."/>
            <person name="Martin F."/>
            <person name="Silar P."/>
            <person name="Natvig D.O."/>
            <person name="Lalanne C."/>
            <person name="Gautier V."/>
            <person name="Ament-Velasquez S.L."/>
            <person name="Kruys A."/>
            <person name="Hutchinson M.I."/>
            <person name="Powell A.J."/>
            <person name="Barry K."/>
            <person name="Miller A.N."/>
            <person name="Grigoriev I.V."/>
            <person name="Debuchy R."/>
            <person name="Gladieux P."/>
            <person name="Hiltunen Thoren M."/>
            <person name="Johannesson H."/>
        </authorList>
    </citation>
    <scope>NUCLEOTIDE SEQUENCE</scope>
    <source>
        <strain evidence="4">CBS 315.58</strain>
    </source>
</reference>
<dbReference type="AlphaFoldDB" id="A0AAN6XPE1"/>
<dbReference type="Pfam" id="PF24476">
    <property type="entry name" value="DUF7580"/>
    <property type="match status" value="1"/>
</dbReference>
<sequence length="599" mass="67838">MAEVLGIVLGVIPLVISALEHYQDVVDPAVAFFQWRQQLPKVIRELYMAHTSYEQNLRLLLHHKAVDEEHLSEMIENPSSEHWKDSHLVSALQDKLGTAFEPCMSTINEIADLMLSISKCLNIEGTDIPRHQNRWERWRPSSLLPTQPKWDIANPVTLDATGALAAIIIANPPEPNEPKFRTRFHFRQRIEFTMNRKNANNLLKKLDKCNTRLYEFIEKANKLQGQTQAEAPPESKTRSKLKFVASLDCIRGNASKIHGAISSGWCTSHPTHLACLRLERRRGKKTPSRKSSSSAQEVGRKDCFGISLLKGSKLSWIDIELEVDEEDEDVQASSGQRTPTIKIVLPQASTRPTRQSQLPEVTDICYILESMAHPLLGFRLCARKLLGPFRVNTPAPRLSEKCITLQDFLPAIKHEDFPLPDLYLLAVTLVSSILQLSSTPWLRRGWSKQTIQFIRLRDNDAVDIKQPYLGHMQAGRGSVDPFPSNDSSPLVDRCNMLALGILLLEINSGMSIESMRQELNPESGGQENDMADLVTASQWLHKRVEAGRMTRQFSDAITYCLQCYLDHFVSLGNPDFSKAVEERVLEPLECEMQYLYGQK</sequence>
<comment type="caution">
    <text evidence="4">The sequence shown here is derived from an EMBL/GenBank/DDBJ whole genome shotgun (WGS) entry which is preliminary data.</text>
</comment>
<evidence type="ECO:0000256" key="1">
    <source>
        <dbReference type="SAM" id="MobiDB-lite"/>
    </source>
</evidence>
<keyword evidence="5" id="KW-1185">Reference proteome</keyword>
<name>A0AAN6XPE1_9PEZI</name>
<reference evidence="4" key="2">
    <citation type="submission" date="2023-05" db="EMBL/GenBank/DDBJ databases">
        <authorList>
            <consortium name="Lawrence Berkeley National Laboratory"/>
            <person name="Steindorff A."/>
            <person name="Hensen N."/>
            <person name="Bonometti L."/>
            <person name="Westerberg I."/>
            <person name="Brannstrom I.O."/>
            <person name="Guillou S."/>
            <person name="Cros-Aarteil S."/>
            <person name="Calhoun S."/>
            <person name="Haridas S."/>
            <person name="Kuo A."/>
            <person name="Mondo S."/>
            <person name="Pangilinan J."/>
            <person name="Riley R."/>
            <person name="Labutti K."/>
            <person name="Andreopoulos B."/>
            <person name="Lipzen A."/>
            <person name="Chen C."/>
            <person name="Yanf M."/>
            <person name="Daum C."/>
            <person name="Ng V."/>
            <person name="Clum A."/>
            <person name="Ohm R."/>
            <person name="Martin F."/>
            <person name="Silar P."/>
            <person name="Natvig D."/>
            <person name="Lalanne C."/>
            <person name="Gautier V."/>
            <person name="Ament-Velasquez S.L."/>
            <person name="Kruys A."/>
            <person name="Hutchinson M.I."/>
            <person name="Powell A.J."/>
            <person name="Barry K."/>
            <person name="Miller A.N."/>
            <person name="Grigoriev I.V."/>
            <person name="Debuchy R."/>
            <person name="Gladieux P."/>
            <person name="Thoren M.H."/>
            <person name="Johannesson H."/>
        </authorList>
    </citation>
    <scope>NUCLEOTIDE SEQUENCE</scope>
    <source>
        <strain evidence="4">CBS 315.58</strain>
    </source>
</reference>
<feature type="region of interest" description="Disordered" evidence="1">
    <location>
        <begin position="278"/>
        <end position="297"/>
    </location>
</feature>
<feature type="signal peptide" evidence="2">
    <location>
        <begin position="1"/>
        <end position="18"/>
    </location>
</feature>
<keyword evidence="2" id="KW-0732">Signal</keyword>
<feature type="compositionally biased region" description="Basic residues" evidence="1">
    <location>
        <begin position="279"/>
        <end position="288"/>
    </location>
</feature>
<evidence type="ECO:0000256" key="2">
    <source>
        <dbReference type="SAM" id="SignalP"/>
    </source>
</evidence>
<dbReference type="EMBL" id="MU863882">
    <property type="protein sequence ID" value="KAK4204394.1"/>
    <property type="molecule type" value="Genomic_DNA"/>
</dbReference>
<proteinExistence type="predicted"/>
<feature type="domain" description="DUF7580" evidence="3">
    <location>
        <begin position="355"/>
        <end position="591"/>
    </location>
</feature>
<dbReference type="PANTHER" id="PTHR35186">
    <property type="entry name" value="ANK_REP_REGION DOMAIN-CONTAINING PROTEIN"/>
    <property type="match status" value="1"/>
</dbReference>
<feature type="chain" id="PRO_5042820187" description="DUF7580 domain-containing protein" evidence="2">
    <location>
        <begin position="19"/>
        <end position="599"/>
    </location>
</feature>
<dbReference type="Proteomes" id="UP001303160">
    <property type="component" value="Unassembled WGS sequence"/>
</dbReference>
<dbReference type="PANTHER" id="PTHR35186:SF4">
    <property type="entry name" value="PRION-INHIBITION AND PROPAGATION HELO DOMAIN-CONTAINING PROTEIN"/>
    <property type="match status" value="1"/>
</dbReference>
<accession>A0AAN6XPE1</accession>
<evidence type="ECO:0000313" key="4">
    <source>
        <dbReference type="EMBL" id="KAK4204394.1"/>
    </source>
</evidence>
<organism evidence="4 5">
    <name type="scientific">Triangularia verruculosa</name>
    <dbReference type="NCBI Taxonomy" id="2587418"/>
    <lineage>
        <taxon>Eukaryota</taxon>
        <taxon>Fungi</taxon>
        <taxon>Dikarya</taxon>
        <taxon>Ascomycota</taxon>
        <taxon>Pezizomycotina</taxon>
        <taxon>Sordariomycetes</taxon>
        <taxon>Sordariomycetidae</taxon>
        <taxon>Sordariales</taxon>
        <taxon>Podosporaceae</taxon>
        <taxon>Triangularia</taxon>
    </lineage>
</organism>
<evidence type="ECO:0000259" key="3">
    <source>
        <dbReference type="Pfam" id="PF24476"/>
    </source>
</evidence>
<dbReference type="InterPro" id="IPR056002">
    <property type="entry name" value="DUF7580"/>
</dbReference>
<evidence type="ECO:0000313" key="5">
    <source>
        <dbReference type="Proteomes" id="UP001303160"/>
    </source>
</evidence>
<gene>
    <name evidence="4" type="ORF">QBC40DRAFT_97816</name>
</gene>
<protein>
    <recommendedName>
        <fullName evidence="3">DUF7580 domain-containing protein</fullName>
    </recommendedName>
</protein>